<dbReference type="Proteomes" id="UP000054549">
    <property type="component" value="Unassembled WGS sequence"/>
</dbReference>
<dbReference type="EMBL" id="KN818227">
    <property type="protein sequence ID" value="KIL69002.1"/>
    <property type="molecule type" value="Genomic_DNA"/>
</dbReference>
<sequence length="114" mass="13026">MPPKTMILNSLPSGRTTRPSNKDKHPGEIVKPRPRQKPSEVTQERHEAEEKEKEEQERRTKAIQTAANIEDELANEDMDRESERVAESMARKEALVAKKKYASSLSYALYSQGM</sequence>
<dbReference type="AlphaFoldDB" id="A0A0C2X459"/>
<evidence type="ECO:0000313" key="3">
    <source>
        <dbReference type="Proteomes" id="UP000054549"/>
    </source>
</evidence>
<feature type="compositionally biased region" description="Basic and acidic residues" evidence="1">
    <location>
        <begin position="42"/>
        <end position="60"/>
    </location>
</feature>
<feature type="compositionally biased region" description="Polar residues" evidence="1">
    <location>
        <begin position="7"/>
        <end position="19"/>
    </location>
</feature>
<proteinExistence type="predicted"/>
<dbReference type="HOGENOM" id="CLU_2120497_0_0_1"/>
<evidence type="ECO:0000313" key="2">
    <source>
        <dbReference type="EMBL" id="KIL69002.1"/>
    </source>
</evidence>
<evidence type="ECO:0000256" key="1">
    <source>
        <dbReference type="SAM" id="MobiDB-lite"/>
    </source>
</evidence>
<protein>
    <submittedName>
        <fullName evidence="2">Uncharacterized protein</fullName>
    </submittedName>
</protein>
<gene>
    <name evidence="2" type="ORF">M378DRAFT_176563</name>
</gene>
<reference evidence="2 3" key="1">
    <citation type="submission" date="2014-04" db="EMBL/GenBank/DDBJ databases">
        <title>Evolutionary Origins and Diversification of the Mycorrhizal Mutualists.</title>
        <authorList>
            <consortium name="DOE Joint Genome Institute"/>
            <consortium name="Mycorrhizal Genomics Consortium"/>
            <person name="Kohler A."/>
            <person name="Kuo A."/>
            <person name="Nagy L.G."/>
            <person name="Floudas D."/>
            <person name="Copeland A."/>
            <person name="Barry K.W."/>
            <person name="Cichocki N."/>
            <person name="Veneault-Fourrey C."/>
            <person name="LaButti K."/>
            <person name="Lindquist E.A."/>
            <person name="Lipzen A."/>
            <person name="Lundell T."/>
            <person name="Morin E."/>
            <person name="Murat C."/>
            <person name="Riley R."/>
            <person name="Ohm R."/>
            <person name="Sun H."/>
            <person name="Tunlid A."/>
            <person name="Henrissat B."/>
            <person name="Grigoriev I.V."/>
            <person name="Hibbett D.S."/>
            <person name="Martin F."/>
        </authorList>
    </citation>
    <scope>NUCLEOTIDE SEQUENCE [LARGE SCALE GENOMIC DNA]</scope>
    <source>
        <strain evidence="2 3">Koide BX008</strain>
    </source>
</reference>
<dbReference type="InParanoid" id="A0A0C2X459"/>
<accession>A0A0C2X459</accession>
<name>A0A0C2X459_AMAMK</name>
<keyword evidence="3" id="KW-1185">Reference proteome</keyword>
<feature type="compositionally biased region" description="Basic and acidic residues" evidence="1">
    <location>
        <begin position="20"/>
        <end position="31"/>
    </location>
</feature>
<feature type="region of interest" description="Disordered" evidence="1">
    <location>
        <begin position="1"/>
        <end position="61"/>
    </location>
</feature>
<organism evidence="2 3">
    <name type="scientific">Amanita muscaria (strain Koide BX008)</name>
    <dbReference type="NCBI Taxonomy" id="946122"/>
    <lineage>
        <taxon>Eukaryota</taxon>
        <taxon>Fungi</taxon>
        <taxon>Dikarya</taxon>
        <taxon>Basidiomycota</taxon>
        <taxon>Agaricomycotina</taxon>
        <taxon>Agaricomycetes</taxon>
        <taxon>Agaricomycetidae</taxon>
        <taxon>Agaricales</taxon>
        <taxon>Pluteineae</taxon>
        <taxon>Amanitaceae</taxon>
        <taxon>Amanita</taxon>
    </lineage>
</organism>